<comment type="subcellular location">
    <subcellularLocation>
        <location evidence="1 9">Cell membrane</location>
        <topology evidence="1 9">Multi-pass membrane protein</topology>
    </subcellularLocation>
</comment>
<gene>
    <name evidence="11" type="primary">pstA_1</name>
    <name evidence="11" type="ORF">Mal4_00100</name>
</gene>
<feature type="transmembrane region" description="Helical" evidence="9">
    <location>
        <begin position="269"/>
        <end position="291"/>
    </location>
</feature>
<dbReference type="KEGG" id="mri:Mal4_00100"/>
<keyword evidence="4" id="KW-0813">Transport</keyword>
<dbReference type="PANTHER" id="PTHR43470:SF3">
    <property type="entry name" value="PHOSPHATE TRANSPORT SYSTEM PERMEASE PROTEIN PSTA-RELATED"/>
    <property type="match status" value="1"/>
</dbReference>
<evidence type="ECO:0000256" key="1">
    <source>
        <dbReference type="ARBA" id="ARBA00004651"/>
    </source>
</evidence>
<evidence type="ECO:0000256" key="9">
    <source>
        <dbReference type="RuleBase" id="RU363043"/>
    </source>
</evidence>
<dbReference type="EMBL" id="CP036275">
    <property type="protein sequence ID" value="QDU35728.1"/>
    <property type="molecule type" value="Genomic_DNA"/>
</dbReference>
<dbReference type="NCBIfam" id="TIGR00974">
    <property type="entry name" value="3a0107s02c"/>
    <property type="match status" value="1"/>
</dbReference>
<keyword evidence="5 9" id="KW-1003">Cell membrane</keyword>
<evidence type="ECO:0000259" key="10">
    <source>
        <dbReference type="PROSITE" id="PS50928"/>
    </source>
</evidence>
<dbReference type="GO" id="GO:0035435">
    <property type="term" value="P:phosphate ion transmembrane transport"/>
    <property type="evidence" value="ECO:0007669"/>
    <property type="project" value="InterPro"/>
</dbReference>
<dbReference type="AlphaFoldDB" id="A0A517YZQ6"/>
<dbReference type="OrthoDB" id="9785113at2"/>
<dbReference type="InterPro" id="IPR005672">
    <property type="entry name" value="Phosphate_PstA"/>
</dbReference>
<comment type="similarity">
    <text evidence="2 9">Belongs to the binding-protein-dependent transport system permease family. CysTW subfamily.</text>
</comment>
<dbReference type="PANTHER" id="PTHR43470">
    <property type="entry name" value="PHOSPHATE TRANSPORT SYSTEM PERMEASE PROTEIN PSTA-RELATED"/>
    <property type="match status" value="1"/>
</dbReference>
<evidence type="ECO:0000256" key="5">
    <source>
        <dbReference type="ARBA" id="ARBA00022475"/>
    </source>
</evidence>
<evidence type="ECO:0000313" key="11">
    <source>
        <dbReference type="EMBL" id="QDU35728.1"/>
    </source>
</evidence>
<keyword evidence="7 9" id="KW-1133">Transmembrane helix</keyword>
<feature type="transmembrane region" description="Helical" evidence="9">
    <location>
        <begin position="33"/>
        <end position="58"/>
    </location>
</feature>
<name>A0A517YZQ6_9PLAN</name>
<keyword evidence="12" id="KW-1185">Reference proteome</keyword>
<evidence type="ECO:0000256" key="6">
    <source>
        <dbReference type="ARBA" id="ARBA00022692"/>
    </source>
</evidence>
<dbReference type="RefSeq" id="WP_145366433.1">
    <property type="nucleotide sequence ID" value="NZ_CP036275.1"/>
</dbReference>
<feature type="transmembrane region" description="Helical" evidence="9">
    <location>
        <begin position="128"/>
        <end position="145"/>
    </location>
</feature>
<evidence type="ECO:0000256" key="7">
    <source>
        <dbReference type="ARBA" id="ARBA00022989"/>
    </source>
</evidence>
<evidence type="ECO:0000313" key="12">
    <source>
        <dbReference type="Proteomes" id="UP000320496"/>
    </source>
</evidence>
<protein>
    <recommendedName>
        <fullName evidence="3 9">Phosphate transport system permease protein PstA</fullName>
    </recommendedName>
</protein>
<evidence type="ECO:0000256" key="8">
    <source>
        <dbReference type="ARBA" id="ARBA00023136"/>
    </source>
</evidence>
<sequence>MSPFTDESPRPADVPWTFRPAAAHRWIDRLASAVAWTMAAIIAAVFTWIVGSILWHGAGEFSWAYLTESVLDAGRAGGIGPILVSTLLILLVCLVVAVPIGLGTAILLAEFSSQQSRFGRLVRRSLDVLAGVPSIVFGLFGNAFFCVWLGMGFSILSGGLTLACMVLPILIRATEEGFRSAPDEYRLGAAALGMSRTAAIRHLLLPVAVPGLVVGLVLGIGRALAETAALIFTSGYVDRMPESLWDSGRSLSIHIFDLSMNVAGGNERAYAAALVLISLLLILNGAASWMAHRWLGRQIVTN</sequence>
<dbReference type="CDD" id="cd06261">
    <property type="entry name" value="TM_PBP2"/>
    <property type="match status" value="1"/>
</dbReference>
<feature type="transmembrane region" description="Helical" evidence="9">
    <location>
        <begin position="151"/>
        <end position="171"/>
    </location>
</feature>
<feature type="transmembrane region" description="Helical" evidence="9">
    <location>
        <begin position="203"/>
        <end position="225"/>
    </location>
</feature>
<keyword evidence="8 9" id="KW-0472">Membrane</keyword>
<dbReference type="PROSITE" id="PS50928">
    <property type="entry name" value="ABC_TM1"/>
    <property type="match status" value="1"/>
</dbReference>
<accession>A0A517YZQ6</accession>
<feature type="domain" description="ABC transmembrane type-1" evidence="10">
    <location>
        <begin position="83"/>
        <end position="287"/>
    </location>
</feature>
<dbReference type="GO" id="GO:0005315">
    <property type="term" value="F:phosphate transmembrane transporter activity"/>
    <property type="evidence" value="ECO:0007669"/>
    <property type="project" value="InterPro"/>
</dbReference>
<dbReference type="Pfam" id="PF00528">
    <property type="entry name" value="BPD_transp_1"/>
    <property type="match status" value="1"/>
</dbReference>
<evidence type="ECO:0000256" key="4">
    <source>
        <dbReference type="ARBA" id="ARBA00022448"/>
    </source>
</evidence>
<proteinExistence type="inferred from homology"/>
<evidence type="ECO:0000256" key="3">
    <source>
        <dbReference type="ARBA" id="ARBA00016864"/>
    </source>
</evidence>
<organism evidence="11 12">
    <name type="scientific">Maioricimonas rarisocia</name>
    <dbReference type="NCBI Taxonomy" id="2528026"/>
    <lineage>
        <taxon>Bacteria</taxon>
        <taxon>Pseudomonadati</taxon>
        <taxon>Planctomycetota</taxon>
        <taxon>Planctomycetia</taxon>
        <taxon>Planctomycetales</taxon>
        <taxon>Planctomycetaceae</taxon>
        <taxon>Maioricimonas</taxon>
    </lineage>
</organism>
<feature type="transmembrane region" description="Helical" evidence="9">
    <location>
        <begin position="78"/>
        <end position="108"/>
    </location>
</feature>
<dbReference type="Proteomes" id="UP000320496">
    <property type="component" value="Chromosome"/>
</dbReference>
<dbReference type="GO" id="GO:0005886">
    <property type="term" value="C:plasma membrane"/>
    <property type="evidence" value="ECO:0007669"/>
    <property type="project" value="UniProtKB-SubCell"/>
</dbReference>
<keyword evidence="6 9" id="KW-0812">Transmembrane</keyword>
<dbReference type="InterPro" id="IPR000515">
    <property type="entry name" value="MetI-like"/>
</dbReference>
<dbReference type="Gene3D" id="1.10.3720.10">
    <property type="entry name" value="MetI-like"/>
    <property type="match status" value="1"/>
</dbReference>
<reference evidence="11 12" key="1">
    <citation type="submission" date="2019-02" db="EMBL/GenBank/DDBJ databases">
        <title>Deep-cultivation of Planctomycetes and their phenomic and genomic characterization uncovers novel biology.</title>
        <authorList>
            <person name="Wiegand S."/>
            <person name="Jogler M."/>
            <person name="Boedeker C."/>
            <person name="Pinto D."/>
            <person name="Vollmers J."/>
            <person name="Rivas-Marin E."/>
            <person name="Kohn T."/>
            <person name="Peeters S.H."/>
            <person name="Heuer A."/>
            <person name="Rast P."/>
            <person name="Oberbeckmann S."/>
            <person name="Bunk B."/>
            <person name="Jeske O."/>
            <person name="Meyerdierks A."/>
            <person name="Storesund J.E."/>
            <person name="Kallscheuer N."/>
            <person name="Luecker S."/>
            <person name="Lage O.M."/>
            <person name="Pohl T."/>
            <person name="Merkel B.J."/>
            <person name="Hornburger P."/>
            <person name="Mueller R.-W."/>
            <person name="Bruemmer F."/>
            <person name="Labrenz M."/>
            <person name="Spormann A.M."/>
            <person name="Op den Camp H."/>
            <person name="Overmann J."/>
            <person name="Amann R."/>
            <person name="Jetten M.S.M."/>
            <person name="Mascher T."/>
            <person name="Medema M.H."/>
            <person name="Devos D.P."/>
            <person name="Kaster A.-K."/>
            <person name="Ovreas L."/>
            <person name="Rohde M."/>
            <person name="Galperin M.Y."/>
            <person name="Jogler C."/>
        </authorList>
    </citation>
    <scope>NUCLEOTIDE SEQUENCE [LARGE SCALE GENOMIC DNA]</scope>
    <source>
        <strain evidence="11 12">Mal4</strain>
    </source>
</reference>
<evidence type="ECO:0000256" key="2">
    <source>
        <dbReference type="ARBA" id="ARBA00007069"/>
    </source>
</evidence>
<dbReference type="InterPro" id="IPR035906">
    <property type="entry name" value="MetI-like_sf"/>
</dbReference>
<dbReference type="SUPFAM" id="SSF161098">
    <property type="entry name" value="MetI-like"/>
    <property type="match status" value="1"/>
</dbReference>